<dbReference type="Pfam" id="PF14305">
    <property type="entry name" value="ATPgrasp_TupA"/>
    <property type="match status" value="1"/>
</dbReference>
<accession>A0A5P5X5A4</accession>
<sequence length="299" mass="35160">MIFFKGLDVNRFSKDIVRNILRNILTPKGYTYLRFVLTHKYIPSFDEPRSFSEKIIYRKFNEAPEKYSKLVDKFTVRDYVSELIGTEYLIPLIKHTDNLTPCDFYDLPKEFVIKTSNGGGGENVKVILDSSNVDKKLVSDKFNKYLSTKMGDIVDEHFYDIESPRIIFESLLRHKNGSLPSDYKFHVFRKGSDTKTIVQVDESRFVNHRRSLFDRDLKMLNFDIQPKYPKVSPDYKWPENIEEMFSIAEKLSYGFPYVRIDLYNVDGKIYFGEFTFCHGSGWEPFSTRDADFLLGSYWG</sequence>
<reference evidence="1" key="1">
    <citation type="journal article" date="2019" name="Int. J. Food Microbiol.">
        <title>Developing a novel molecular serotyping system based on capsular polysaccharide synthesis gene clusters of Vibrio parahaemolyticus.</title>
        <authorList>
            <person name="Pang Y."/>
            <person name="Guo X."/>
            <person name="Tian X."/>
            <person name="Liu F."/>
            <person name="Wang L."/>
            <person name="Wu J."/>
            <person name="Zhang S."/>
            <person name="Li S."/>
            <person name="Liu B."/>
        </authorList>
    </citation>
    <scope>NUCLEOTIDE SEQUENCE</scope>
    <source>
        <strain evidence="1">G3582</strain>
    </source>
</reference>
<gene>
    <name evidence="1" type="primary">wemU</name>
</gene>
<evidence type="ECO:0000313" key="1">
    <source>
        <dbReference type="EMBL" id="QFF90400.1"/>
    </source>
</evidence>
<protein>
    <submittedName>
        <fullName evidence="1">WemU</fullName>
    </submittedName>
</protein>
<dbReference type="EMBL" id="MK473645">
    <property type="protein sequence ID" value="QFF90400.1"/>
    <property type="molecule type" value="Genomic_DNA"/>
</dbReference>
<name>A0A5P5X5A4_VIBPH</name>
<organism evidence="1">
    <name type="scientific">Vibrio parahaemolyticus</name>
    <dbReference type="NCBI Taxonomy" id="670"/>
    <lineage>
        <taxon>Bacteria</taxon>
        <taxon>Pseudomonadati</taxon>
        <taxon>Pseudomonadota</taxon>
        <taxon>Gammaproteobacteria</taxon>
        <taxon>Vibrionales</taxon>
        <taxon>Vibrionaceae</taxon>
        <taxon>Vibrio</taxon>
    </lineage>
</organism>
<dbReference type="InterPro" id="IPR029465">
    <property type="entry name" value="ATPgrasp_TupA"/>
</dbReference>
<proteinExistence type="predicted"/>
<dbReference type="SUPFAM" id="SSF56059">
    <property type="entry name" value="Glutathione synthetase ATP-binding domain-like"/>
    <property type="match status" value="1"/>
</dbReference>
<dbReference type="AlphaFoldDB" id="A0A5P5X5A4"/>